<organism evidence="3 4">
    <name type="scientific">Spirosoma terrae</name>
    <dbReference type="NCBI Taxonomy" id="1968276"/>
    <lineage>
        <taxon>Bacteria</taxon>
        <taxon>Pseudomonadati</taxon>
        <taxon>Bacteroidota</taxon>
        <taxon>Cytophagia</taxon>
        <taxon>Cytophagales</taxon>
        <taxon>Cytophagaceae</taxon>
        <taxon>Spirosoma</taxon>
    </lineage>
</organism>
<feature type="chain" id="PRO_5026859248" evidence="1">
    <location>
        <begin position="31"/>
        <end position="440"/>
    </location>
</feature>
<comment type="caution">
    <text evidence="3">The sequence shown here is derived from an EMBL/GenBank/DDBJ whole genome shotgun (WGS) entry which is preliminary data.</text>
</comment>
<evidence type="ECO:0000313" key="4">
    <source>
        <dbReference type="Proteomes" id="UP000474175"/>
    </source>
</evidence>
<dbReference type="PROSITE" id="PS51318">
    <property type="entry name" value="TAT"/>
    <property type="match status" value="1"/>
</dbReference>
<dbReference type="EMBL" id="JAAFZH010000019">
    <property type="protein sequence ID" value="NDU98610.1"/>
    <property type="molecule type" value="Genomic_DNA"/>
</dbReference>
<dbReference type="RefSeq" id="WP_163954748.1">
    <property type="nucleotide sequence ID" value="NZ_JAAFZH010000019.1"/>
</dbReference>
<protein>
    <submittedName>
        <fullName evidence="3">Polysaccharide pyruvyl transferase family protein</fullName>
    </submittedName>
</protein>
<evidence type="ECO:0000259" key="2">
    <source>
        <dbReference type="Pfam" id="PF04230"/>
    </source>
</evidence>
<keyword evidence="3" id="KW-0808">Transferase</keyword>
<dbReference type="Pfam" id="PF04230">
    <property type="entry name" value="PS_pyruv_trans"/>
    <property type="match status" value="1"/>
</dbReference>
<dbReference type="Proteomes" id="UP000474175">
    <property type="component" value="Unassembled WGS sequence"/>
</dbReference>
<feature type="signal peptide" evidence="1">
    <location>
        <begin position="1"/>
        <end position="30"/>
    </location>
</feature>
<dbReference type="GO" id="GO:0016740">
    <property type="term" value="F:transferase activity"/>
    <property type="evidence" value="ECO:0007669"/>
    <property type="project" value="UniProtKB-KW"/>
</dbReference>
<sequence>MNNETLSTRRSFLKQTPALIGLLSSIPALAQLTETQPGLAADRLATKKSIILRSSWQTVNIGDIGHTPGVLTLLEKYLPDLEVRLWPSSVDNGVEELLRKRFPNVPIIRTPEEIKKAFTDCVFLLHGSGPSLVATGSVVQWDKETGKPFGVYGITFPGVYSPDPKAVVTPNPQAVEMLKKAQFALFRDSVSLEFAKNIGIKSPIMEFCPDGAFAVDLRNDAAATTFMKEHGLEEGKFMCVIPRTRFTPYWEIPSKKTPFNEERDARNKAMREHDNAPLREAIIQVVRQTPLKVLICPEDETQVKLGKEILYDKLPDDVKAKVVWRDRYWLTDEAVSTYIRSAGLFGLEMHSPIMCIGNGIPAIVGRFAEQTSKGAMWKDIGLGDWLFDFDKEEDIARYAPTVLEMAKNPKAAKAKAAKARKYVEQRQRETMGYVKKNVMA</sequence>
<feature type="domain" description="Polysaccharide pyruvyl transferase" evidence="2">
    <location>
        <begin position="94"/>
        <end position="364"/>
    </location>
</feature>
<keyword evidence="4" id="KW-1185">Reference proteome</keyword>
<dbReference type="InterPro" id="IPR006311">
    <property type="entry name" value="TAT_signal"/>
</dbReference>
<dbReference type="AlphaFoldDB" id="A0A6L9LDW2"/>
<dbReference type="InterPro" id="IPR007345">
    <property type="entry name" value="Polysacch_pyruvyl_Trfase"/>
</dbReference>
<evidence type="ECO:0000313" key="3">
    <source>
        <dbReference type="EMBL" id="NDU98610.1"/>
    </source>
</evidence>
<evidence type="ECO:0000256" key="1">
    <source>
        <dbReference type="SAM" id="SignalP"/>
    </source>
</evidence>
<gene>
    <name evidence="3" type="ORF">GK108_27235</name>
</gene>
<reference evidence="3 4" key="1">
    <citation type="submission" date="2020-02" db="EMBL/GenBank/DDBJ databases">
        <title>Draft genome sequence of two Spirosoma agri KCTC 52727 and Spirosoma terrae KCTC 52035.</title>
        <authorList>
            <person name="Rojas J."/>
            <person name="Ambika Manirajan B."/>
            <person name="Suarez C."/>
            <person name="Ratering S."/>
            <person name="Schnell S."/>
        </authorList>
    </citation>
    <scope>NUCLEOTIDE SEQUENCE [LARGE SCALE GENOMIC DNA]</scope>
    <source>
        <strain evidence="3 4">KCTC 52035</strain>
    </source>
</reference>
<proteinExistence type="predicted"/>
<keyword evidence="1" id="KW-0732">Signal</keyword>
<accession>A0A6L9LDW2</accession>
<name>A0A6L9LDW2_9BACT</name>